<dbReference type="Pfam" id="PF04796">
    <property type="entry name" value="RepA_C"/>
    <property type="match status" value="1"/>
</dbReference>
<keyword evidence="4" id="KW-1185">Reference proteome</keyword>
<dbReference type="InterPro" id="IPR035897">
    <property type="entry name" value="Toll_tir_struct_dom_sf"/>
</dbReference>
<dbReference type="InterPro" id="IPR006881">
    <property type="entry name" value="RepA_C"/>
</dbReference>
<accession>A0A386ZMD0</accession>
<dbReference type="PROSITE" id="PS50104">
    <property type="entry name" value="TIR"/>
    <property type="match status" value="1"/>
</dbReference>
<dbReference type="AlphaFoldDB" id="A0A386ZMD0"/>
<dbReference type="InterPro" id="IPR000157">
    <property type="entry name" value="TIR_dom"/>
</dbReference>
<dbReference type="KEGG" id="nyu:D7D52_36155"/>
<feature type="region of interest" description="Disordered" evidence="1">
    <location>
        <begin position="1"/>
        <end position="30"/>
    </location>
</feature>
<dbReference type="Gene3D" id="3.40.50.10140">
    <property type="entry name" value="Toll/interleukin-1 receptor homology (TIR) domain"/>
    <property type="match status" value="1"/>
</dbReference>
<dbReference type="Proteomes" id="UP000267164">
    <property type="component" value="Chromosome"/>
</dbReference>
<evidence type="ECO:0000259" key="2">
    <source>
        <dbReference type="PROSITE" id="PS50104"/>
    </source>
</evidence>
<name>A0A386ZMD0_9NOCA</name>
<dbReference type="OrthoDB" id="1524783at2"/>
<feature type="domain" description="TIR" evidence="2">
    <location>
        <begin position="34"/>
        <end position="166"/>
    </location>
</feature>
<gene>
    <name evidence="3" type="ORF">D7D52_36155</name>
</gene>
<dbReference type="Pfam" id="PF13676">
    <property type="entry name" value="TIR_2"/>
    <property type="match status" value="1"/>
</dbReference>
<dbReference type="SUPFAM" id="SSF52200">
    <property type="entry name" value="Toll/Interleukin receptor TIR domain"/>
    <property type="match status" value="1"/>
</dbReference>
<evidence type="ECO:0000256" key="1">
    <source>
        <dbReference type="SAM" id="MobiDB-lite"/>
    </source>
</evidence>
<dbReference type="SMART" id="SM00255">
    <property type="entry name" value="TIR"/>
    <property type="match status" value="1"/>
</dbReference>
<sequence length="490" mass="55039">MTPVGSRPPSSYISSYTPGRRVSSKSGGPHECRSTKNFFISYTGQDQRWAEWIAWELECAGYSTEIQAWDFEPGARFVEEMDRATTMSERTIAVVSTAYCQSDFARAEWQEAFRSDPTGEGRRLLAFRIEDCKRPGLLGQLVSVDLFGISEDQARDQLIKTVQRGRRKPKIAPIFPGEQPIGLSPTFPGAPTTGSNHPERSIAAADASGKNGHANIRIGAIETANHPENSCEYPTYLLAQIGLPHHDPGTRTPWKKEAPDRSFLVMQGVTTGSDSTLSLTGYPFGTVPRLLICWMLNEAFRNDCPEIALSDNYASFMKLLYPRPTGGQFGTVNLVRRQMERLFHVDISITRPHLNGNSSTTYHLWESSNTLSDHWSHPPNCVKLSDEIFEEIIAHPPAYDTQNMLELRGSALRLDIYAWLICNTMNLKDPTVFPWDGLYPQFGTRMTDTRQQKNTFRKHFINHLKKVTDIVSASEISADNTGVRLYPRTG</sequence>
<evidence type="ECO:0000313" key="3">
    <source>
        <dbReference type="EMBL" id="AYF78370.1"/>
    </source>
</evidence>
<proteinExistence type="predicted"/>
<protein>
    <submittedName>
        <fullName evidence="3">TIR domain-containing protein</fullName>
    </submittedName>
</protein>
<dbReference type="EMBL" id="CP032568">
    <property type="protein sequence ID" value="AYF78370.1"/>
    <property type="molecule type" value="Genomic_DNA"/>
</dbReference>
<evidence type="ECO:0000313" key="4">
    <source>
        <dbReference type="Proteomes" id="UP000267164"/>
    </source>
</evidence>
<feature type="compositionally biased region" description="Polar residues" evidence="1">
    <location>
        <begin position="8"/>
        <end position="17"/>
    </location>
</feature>
<reference evidence="3 4" key="1">
    <citation type="submission" date="2018-09" db="EMBL/GenBank/DDBJ databases">
        <title>Nocardia yunnanensis sp. nov., an actinomycete isolated from a soil sample.</title>
        <authorList>
            <person name="Zhang J."/>
        </authorList>
    </citation>
    <scope>NUCLEOTIDE SEQUENCE [LARGE SCALE GENOMIC DNA]</scope>
    <source>
        <strain evidence="3 4">CFHS0054</strain>
    </source>
</reference>
<dbReference type="GO" id="GO:0007165">
    <property type="term" value="P:signal transduction"/>
    <property type="evidence" value="ECO:0007669"/>
    <property type="project" value="InterPro"/>
</dbReference>
<organism evidence="3 4">
    <name type="scientific">Nocardia yunnanensis</name>
    <dbReference type="NCBI Taxonomy" id="2382165"/>
    <lineage>
        <taxon>Bacteria</taxon>
        <taxon>Bacillati</taxon>
        <taxon>Actinomycetota</taxon>
        <taxon>Actinomycetes</taxon>
        <taxon>Mycobacteriales</taxon>
        <taxon>Nocardiaceae</taxon>
        <taxon>Nocardia</taxon>
    </lineage>
</organism>